<sequence>MAAPSKADYLKKYLSENAEEKKKKKRKKLAGAPAKVIKSRIVDDDVDFKSLLPSNLSNTLEEDVGDNDPMVADVIDERPEHMKKGTLLIDKGNIDMIQTRILHHPDTDDMIQTQTQTHHHPGVKDMIQKSPPRRSKQSSNTQSRDRHNSESDYSPPRRKRHDSGSDSDPSQPRKKQNKSTADRQSHRRKRHNSDSDPSPPRRQRNDSDSDQSPPRKQKRHGSDSDQSPPRKQRHNSDSDQSPPRRKRNFSDSDQSPPRSKGSRQSSKQKAVQDITGKRKKHRHNSDSDNSPPRKGKEKTEKTLSGKKAGLSSAKEMRREADELKMLEDEKFRQIDDGRLGRGAATVFRDKKSGRAEKPMARYRDDEDLDQMLREMDRAEDPMLAFMKKKKNKNAPAVKEKPKYKGPAPLPNRFGIMPGYRWDGVDRSNGFEKQVFAKQAEGKAQTDMAYKWSVEDM</sequence>
<proteinExistence type="inferred from homology"/>
<feature type="region of interest" description="Disordered" evidence="3">
    <location>
        <begin position="385"/>
        <end position="409"/>
    </location>
</feature>
<accession>A0ABY7E5K9</accession>
<protein>
    <recommendedName>
        <fullName evidence="2">BUD13 homolog</fullName>
    </recommendedName>
</protein>
<name>A0ABY7E5K9_MYAAR</name>
<evidence type="ECO:0000256" key="2">
    <source>
        <dbReference type="ARBA" id="ARBA00014454"/>
    </source>
</evidence>
<dbReference type="InterPro" id="IPR051112">
    <property type="entry name" value="CWC26_splicing_factor"/>
</dbReference>
<evidence type="ECO:0000313" key="4">
    <source>
        <dbReference type="EMBL" id="WAR04469.1"/>
    </source>
</evidence>
<evidence type="ECO:0000313" key="5">
    <source>
        <dbReference type="Proteomes" id="UP001164746"/>
    </source>
</evidence>
<feature type="compositionally biased region" description="Basic and acidic residues" evidence="3">
    <location>
        <begin position="347"/>
        <end position="366"/>
    </location>
</feature>
<keyword evidence="5" id="KW-1185">Reference proteome</keyword>
<dbReference type="EMBL" id="CP111016">
    <property type="protein sequence ID" value="WAR04469.1"/>
    <property type="molecule type" value="Genomic_DNA"/>
</dbReference>
<dbReference type="Pfam" id="PF09736">
    <property type="entry name" value="Bud13"/>
    <property type="match status" value="1"/>
</dbReference>
<feature type="region of interest" description="Disordered" evidence="3">
    <location>
        <begin position="345"/>
        <end position="366"/>
    </location>
</feature>
<evidence type="ECO:0000256" key="3">
    <source>
        <dbReference type="SAM" id="MobiDB-lite"/>
    </source>
</evidence>
<evidence type="ECO:0000256" key="1">
    <source>
        <dbReference type="ARBA" id="ARBA00011069"/>
    </source>
</evidence>
<dbReference type="Proteomes" id="UP001164746">
    <property type="component" value="Chromosome 5"/>
</dbReference>
<organism evidence="4 5">
    <name type="scientific">Mya arenaria</name>
    <name type="common">Soft-shell clam</name>
    <dbReference type="NCBI Taxonomy" id="6604"/>
    <lineage>
        <taxon>Eukaryota</taxon>
        <taxon>Metazoa</taxon>
        <taxon>Spiralia</taxon>
        <taxon>Lophotrochozoa</taxon>
        <taxon>Mollusca</taxon>
        <taxon>Bivalvia</taxon>
        <taxon>Autobranchia</taxon>
        <taxon>Heteroconchia</taxon>
        <taxon>Euheterodonta</taxon>
        <taxon>Imparidentia</taxon>
        <taxon>Neoheterodontei</taxon>
        <taxon>Myida</taxon>
        <taxon>Myoidea</taxon>
        <taxon>Myidae</taxon>
        <taxon>Mya</taxon>
    </lineage>
</organism>
<gene>
    <name evidence="4" type="ORF">MAR_019838</name>
</gene>
<dbReference type="PANTHER" id="PTHR31809:SF0">
    <property type="entry name" value="BUD13 HOMOLOG"/>
    <property type="match status" value="1"/>
</dbReference>
<dbReference type="PANTHER" id="PTHR31809">
    <property type="entry name" value="BUD13 HOMOLOG"/>
    <property type="match status" value="1"/>
</dbReference>
<dbReference type="InterPro" id="IPR018609">
    <property type="entry name" value="Bud13"/>
</dbReference>
<reference evidence="4" key="1">
    <citation type="submission" date="2022-11" db="EMBL/GenBank/DDBJ databases">
        <title>Centuries of genome instability and evolution in soft-shell clam transmissible cancer (bioRxiv).</title>
        <authorList>
            <person name="Hart S.F.M."/>
            <person name="Yonemitsu M.A."/>
            <person name="Giersch R.M."/>
            <person name="Beal B.F."/>
            <person name="Arriagada G."/>
            <person name="Davis B.W."/>
            <person name="Ostrander E.A."/>
            <person name="Goff S.P."/>
            <person name="Metzger M.J."/>
        </authorList>
    </citation>
    <scope>NUCLEOTIDE SEQUENCE</scope>
    <source>
        <strain evidence="4">MELC-2E11</strain>
        <tissue evidence="4">Siphon/mantle</tissue>
    </source>
</reference>
<feature type="compositionally biased region" description="Low complexity" evidence="3">
    <location>
        <begin position="254"/>
        <end position="269"/>
    </location>
</feature>
<feature type="region of interest" description="Disordered" evidence="3">
    <location>
        <begin position="114"/>
        <end position="321"/>
    </location>
</feature>
<comment type="similarity">
    <text evidence="1">Belongs to the CWC26 family.</text>
</comment>